<evidence type="ECO:0000313" key="1">
    <source>
        <dbReference type="EMBL" id="EDS12819.1"/>
    </source>
</evidence>
<protein>
    <submittedName>
        <fullName evidence="1">Uncharacterized protein</fullName>
    </submittedName>
</protein>
<reference evidence="1" key="1">
    <citation type="submission" date="2007-11" db="EMBL/GenBank/DDBJ databases">
        <authorList>
            <person name="Fulton L."/>
            <person name="Clifton S."/>
            <person name="Fulton B."/>
            <person name="Xu J."/>
            <person name="Minx P."/>
            <person name="Pepin K.H."/>
            <person name="Johnson M."/>
            <person name="Thiruvilangam P."/>
            <person name="Bhonagiri V."/>
            <person name="Nash W.E."/>
            <person name="Mardis E.R."/>
            <person name="Wilson R.K."/>
        </authorList>
    </citation>
    <scope>NUCLEOTIDE SEQUENCE [LARGE SCALE GENOMIC DNA]</scope>
    <source>
        <strain evidence="1">DSM 17241</strain>
    </source>
</reference>
<dbReference type="HOGENOM" id="CLU_3163931_0_0_9"/>
<keyword evidence="2" id="KW-1185">Reference proteome</keyword>
<organism evidence="1 2">
    <name type="scientific">Anaerotruncus colihominis DSM 17241</name>
    <dbReference type="NCBI Taxonomy" id="445972"/>
    <lineage>
        <taxon>Bacteria</taxon>
        <taxon>Bacillati</taxon>
        <taxon>Bacillota</taxon>
        <taxon>Clostridia</taxon>
        <taxon>Eubacteriales</taxon>
        <taxon>Oscillospiraceae</taxon>
        <taxon>Anaerotruncus</taxon>
    </lineage>
</organism>
<dbReference type="AlphaFoldDB" id="B0P6J4"/>
<name>B0P6J4_9FIRM</name>
<gene>
    <name evidence="1" type="ORF">ANACOL_00371</name>
</gene>
<dbReference type="EMBL" id="ABGD02000005">
    <property type="protein sequence ID" value="EDS12819.1"/>
    <property type="molecule type" value="Genomic_DNA"/>
</dbReference>
<accession>B0P6J4</accession>
<evidence type="ECO:0000313" key="2">
    <source>
        <dbReference type="Proteomes" id="UP000003803"/>
    </source>
</evidence>
<reference evidence="1" key="2">
    <citation type="submission" date="2013-09" db="EMBL/GenBank/DDBJ databases">
        <title>Draft genome sequence of Anaerotruncus colihominis(DSM 17241).</title>
        <authorList>
            <person name="Sudarsanam P."/>
            <person name="Ley R."/>
            <person name="Guruge J."/>
            <person name="Turnbaugh P.J."/>
            <person name="Mahowald M."/>
            <person name="Liep D."/>
            <person name="Gordon J."/>
        </authorList>
    </citation>
    <scope>NUCLEOTIDE SEQUENCE</scope>
    <source>
        <strain evidence="1">DSM 17241</strain>
    </source>
</reference>
<proteinExistence type="predicted"/>
<dbReference type="Proteomes" id="UP000003803">
    <property type="component" value="Unassembled WGS sequence"/>
</dbReference>
<comment type="caution">
    <text evidence="1">The sequence shown here is derived from an EMBL/GenBank/DDBJ whole genome shotgun (WGS) entry which is preliminary data.</text>
</comment>
<sequence>MRCTHSQPFGSPVFPLTITEIDLFVNKNQRKEEQTAAHGRFFLCLSL</sequence>